<feature type="compositionally biased region" description="Acidic residues" evidence="1">
    <location>
        <begin position="1647"/>
        <end position="1661"/>
    </location>
</feature>
<feature type="compositionally biased region" description="Polar residues" evidence="1">
    <location>
        <begin position="1158"/>
        <end position="1194"/>
    </location>
</feature>
<feature type="compositionally biased region" description="Polar residues" evidence="1">
    <location>
        <begin position="1473"/>
        <end position="1482"/>
    </location>
</feature>
<keyword evidence="5" id="KW-1185">Reference proteome</keyword>
<feature type="compositionally biased region" description="Low complexity" evidence="1">
    <location>
        <begin position="1557"/>
        <end position="1579"/>
    </location>
</feature>
<feature type="compositionally biased region" description="Low complexity" evidence="1">
    <location>
        <begin position="423"/>
        <end position="440"/>
    </location>
</feature>
<feature type="compositionally biased region" description="Low complexity" evidence="1">
    <location>
        <begin position="32"/>
        <end position="44"/>
    </location>
</feature>
<feature type="region of interest" description="Disordered" evidence="1">
    <location>
        <begin position="375"/>
        <end position="404"/>
    </location>
</feature>
<feature type="compositionally biased region" description="Basic and acidic residues" evidence="1">
    <location>
        <begin position="1852"/>
        <end position="1864"/>
    </location>
</feature>
<feature type="region of interest" description="Disordered" evidence="1">
    <location>
        <begin position="421"/>
        <end position="471"/>
    </location>
</feature>
<feature type="compositionally biased region" description="Basic residues" evidence="1">
    <location>
        <begin position="489"/>
        <end position="498"/>
    </location>
</feature>
<reference evidence="3" key="1">
    <citation type="submission" date="2016-04" db="EMBL/GenBank/DDBJ databases">
        <authorList>
            <person name="Nguyen H.D."/>
            <person name="Kesanakurti P."/>
            <person name="Cullis J."/>
            <person name="Levesque C.A."/>
            <person name="Hambleton S."/>
        </authorList>
    </citation>
    <scope>NUCLEOTIDE SEQUENCE</scope>
    <source>
        <strain evidence="3">DAOMC 238032</strain>
    </source>
</reference>
<feature type="compositionally biased region" description="Low complexity" evidence="1">
    <location>
        <begin position="848"/>
        <end position="864"/>
    </location>
</feature>
<reference evidence="3" key="2">
    <citation type="journal article" date="2019" name="IMA Fungus">
        <title>Genome sequencing and comparison of five Tilletia species to identify candidate genes for the detection of regulated species infecting wheat.</title>
        <authorList>
            <person name="Nguyen H.D.T."/>
            <person name="Sultana T."/>
            <person name="Kesanakurti P."/>
            <person name="Hambleton S."/>
        </authorList>
    </citation>
    <scope>NUCLEOTIDE SEQUENCE</scope>
    <source>
        <strain evidence="3">DAOMC 238032</strain>
    </source>
</reference>
<dbReference type="EMBL" id="CAJHJG010005036">
    <property type="protein sequence ID" value="CAD6947131.1"/>
    <property type="molecule type" value="Genomic_DNA"/>
</dbReference>
<feature type="compositionally biased region" description="Low complexity" evidence="1">
    <location>
        <begin position="1830"/>
        <end position="1844"/>
    </location>
</feature>
<reference evidence="2" key="3">
    <citation type="submission" date="2020-10" db="EMBL/GenBank/DDBJ databases">
        <authorList>
            <person name="Sedaghatjoo S."/>
        </authorList>
    </citation>
    <scope>NUCLEOTIDE SEQUENCE</scope>
    <source>
        <strain evidence="2">AZH3</strain>
    </source>
</reference>
<feature type="compositionally biased region" description="Polar residues" evidence="1">
    <location>
        <begin position="1736"/>
        <end position="1762"/>
    </location>
</feature>
<dbReference type="EMBL" id="LWDD02000814">
    <property type="protein sequence ID" value="KAE8256574.1"/>
    <property type="molecule type" value="Genomic_DNA"/>
</dbReference>
<feature type="region of interest" description="Disordered" evidence="1">
    <location>
        <begin position="1499"/>
        <end position="1875"/>
    </location>
</feature>
<proteinExistence type="predicted"/>
<feature type="compositionally biased region" description="Basic and acidic residues" evidence="1">
    <location>
        <begin position="1587"/>
        <end position="1596"/>
    </location>
</feature>
<feature type="compositionally biased region" description="Polar residues" evidence="1">
    <location>
        <begin position="907"/>
        <end position="921"/>
    </location>
</feature>
<feature type="compositionally biased region" description="Low complexity" evidence="1">
    <location>
        <begin position="1249"/>
        <end position="1261"/>
    </location>
</feature>
<feature type="compositionally biased region" description="Low complexity" evidence="1">
    <location>
        <begin position="1712"/>
        <end position="1727"/>
    </location>
</feature>
<feature type="compositionally biased region" description="Basic and acidic residues" evidence="1">
    <location>
        <begin position="1133"/>
        <end position="1155"/>
    </location>
</feature>
<feature type="compositionally biased region" description="Basic and acidic residues" evidence="1">
    <location>
        <begin position="677"/>
        <end position="687"/>
    </location>
</feature>
<organism evidence="3 4">
    <name type="scientific">Tilletia caries</name>
    <name type="common">wheat bunt fungus</name>
    <dbReference type="NCBI Taxonomy" id="13290"/>
    <lineage>
        <taxon>Eukaryota</taxon>
        <taxon>Fungi</taxon>
        <taxon>Dikarya</taxon>
        <taxon>Basidiomycota</taxon>
        <taxon>Ustilaginomycotina</taxon>
        <taxon>Exobasidiomycetes</taxon>
        <taxon>Tilletiales</taxon>
        <taxon>Tilletiaceae</taxon>
        <taxon>Tilletia</taxon>
    </lineage>
</organism>
<evidence type="ECO:0000256" key="1">
    <source>
        <dbReference type="SAM" id="MobiDB-lite"/>
    </source>
</evidence>
<feature type="compositionally biased region" description="Polar residues" evidence="1">
    <location>
        <begin position="447"/>
        <end position="456"/>
    </location>
</feature>
<feature type="compositionally biased region" description="Acidic residues" evidence="1">
    <location>
        <begin position="1673"/>
        <end position="1683"/>
    </location>
</feature>
<feature type="region of interest" description="Disordered" evidence="1">
    <location>
        <begin position="1072"/>
        <end position="1323"/>
    </location>
</feature>
<feature type="compositionally biased region" description="Polar residues" evidence="1">
    <location>
        <begin position="1262"/>
        <end position="1273"/>
    </location>
</feature>
<feature type="compositionally biased region" description="Low complexity" evidence="1">
    <location>
        <begin position="716"/>
        <end position="731"/>
    </location>
</feature>
<feature type="compositionally biased region" description="Low complexity" evidence="1">
    <location>
        <begin position="1291"/>
        <end position="1306"/>
    </location>
</feature>
<feature type="compositionally biased region" description="Low complexity" evidence="1">
    <location>
        <begin position="507"/>
        <end position="521"/>
    </location>
</feature>
<feature type="region of interest" description="Disordered" evidence="1">
    <location>
        <begin position="1351"/>
        <end position="1483"/>
    </location>
</feature>
<feature type="compositionally biased region" description="Low complexity" evidence="1">
    <location>
        <begin position="1530"/>
        <end position="1542"/>
    </location>
</feature>
<evidence type="ECO:0000313" key="4">
    <source>
        <dbReference type="Proteomes" id="UP000077671"/>
    </source>
</evidence>
<feature type="compositionally biased region" description="Basic and acidic residues" evidence="1">
    <location>
        <begin position="1448"/>
        <end position="1472"/>
    </location>
</feature>
<feature type="compositionally biased region" description="Basic and acidic residues" evidence="1">
    <location>
        <begin position="324"/>
        <end position="345"/>
    </location>
</feature>
<feature type="compositionally biased region" description="Low complexity" evidence="1">
    <location>
        <begin position="896"/>
        <end position="906"/>
    </location>
</feature>
<feature type="compositionally biased region" description="Polar residues" evidence="1">
    <location>
        <begin position="1819"/>
        <end position="1828"/>
    </location>
</feature>
<feature type="region of interest" description="Disordered" evidence="1">
    <location>
        <begin position="896"/>
        <end position="989"/>
    </location>
</feature>
<feature type="region of interest" description="Disordered" evidence="1">
    <location>
        <begin position="307"/>
        <end position="353"/>
    </location>
</feature>
<feature type="region of interest" description="Disordered" evidence="1">
    <location>
        <begin position="624"/>
        <end position="883"/>
    </location>
</feature>
<feature type="region of interest" description="Disordered" evidence="1">
    <location>
        <begin position="483"/>
        <end position="531"/>
    </location>
</feature>
<comment type="caution">
    <text evidence="3">The sequence shown here is derived from an EMBL/GenBank/DDBJ whole genome shotgun (WGS) entry which is preliminary data.</text>
</comment>
<feature type="compositionally biased region" description="Polar residues" evidence="1">
    <location>
        <begin position="765"/>
        <end position="784"/>
    </location>
</feature>
<feature type="region of interest" description="Disordered" evidence="1">
    <location>
        <begin position="1"/>
        <end position="73"/>
    </location>
</feature>
<feature type="compositionally biased region" description="Low complexity" evidence="1">
    <location>
        <begin position="393"/>
        <end position="404"/>
    </location>
</feature>
<sequence length="1898" mass="196574">MATALDPEARPQPPALTHTLSAPEPSRDDPQSESQPESQPQESEAANPPSITPAHSRPRNYSDSGTEPLPSSSCSNAALMLARKQQRERPASALASVDAAARACASALESMSNPNLLRRASAQVLPGSFSALVPSSAKSNMIPLTKSNSIPLANVNPGLSLPPSASAIGAAAPAGSGSGSGGIGVGVGVGVGGAYIPHSHIPRNSILLKTESADNPRKHLEWYELHNGVPLALRIPAPVTQKQREREKQLEREAREREREKEQEKERAERNKLEARIWGIPRRALLLGLPEVNFNAQMAMLGGWGNGSGGPTNLGTPSTPSKAFLKERERERIRQREREKQRSQEAEEEERLDPEELAALNAIINTRRSMAAAQALASGSIGPPRPRRSSMNAASSVVSAPPAAGGAPSFIVDQPLVEEPARTTASSLASTADFSSESSSQPEHGLGSSSTGAQSAESHHRYNRSHPESITSSTMSIISTATASSGVAPHHHHHHRHQGQGSDAMHAASSPSAISPHSPFSTRNGPRIRFAPLPLPPPIDVPLSAGAPASVTSVAASSISGGGFGDDDVVSPVFDPQAQQHLADSDGATETLTIDDQASTVAAEWGSEGGSDLRSADVVAAMAENRRRSSATATATEDGSQRDLDSPSLAADGAPGSSHTRSPMDERDDLSLSLSEGGDHTGTEGRRSATGTYHAGANVRNGGGSGASTMRQSFDSAANASSSGHVASSSAPIPLVRPAGGSSSSVSSSRKRPRIPRLDSEDSSRAGSSTSGVPPSSAAGTVRQSGGDRAADGEMEEMGEGDDTWRRRLSGGGKGKWYLMGMPAGVFKSRRRPGTADSSRRRTGASEGAGLPAGAGDADDASGGRLTRRLSTGAVPTPNEIARKGATVAAGGASTASSVASTSNGSHVVSSGASGPSTNSNFVGSLGSQSSGGGGGFMSFFGIGDTDGDDRERGRPSLTARNSSSRASSRSRRRSGSRGSGRSREREIDYFTDDEERARRRKLVRSVRPGGTGMVTLPDGTKIPARRVDNATLGSEDKSGVHGAGGYSAFDEEFDFSQWGFAGLARRSAGINASNATTAGTGTGTATGTGTTNVPAAMSQALPEESVKADSAAVSSDADTTSITPASEVIAARIEKKSAAGSAEEVKRKYAEAEALRASSSTDSTEMAPSLARSSNNNSNDDEYVSSSEQQQGGLSAPAVILQKQQQKRRGSLSTVGASSDRRAGLSDGDGDTTVTPHSTPKAHAGGSTLAPLTALNPAATVQRSPAPSSRSQMPGGITPGKVTTAPTETSAMASGAFTGAGSSAGKDGGHWPTISSKASTPGLGLTLERAEIIRRRHEAEVAALGEHVLANANAKGVKRRSSSDELVVSTSGSKDTNSDREMGRTGSGGGGASASGKDAAVLSKTKHERVGSLFATKDKHKATAAGGAGAGVVSTPTFPPSPGGEGSRSKGKSDPPRGRRVEGGHAIRESRSSSLQLTNVEVSPEVKNVLAAVVSPEATPMPSPAIGSDITPTLVQSEYRRGDSPTPEPAASTTTTISASSGMVPSTSAPHLGTPKLSGSKSNTSLTSSSGATSSRNRIVSAKSPRSTESRRINVDPRYSMPAPLDWLPRRPDVRGHHVVPLPQLGVRPRRPREGRVWDGWGYFSESDDEEEEEEEEEEEKGGGKAAHGSDSDDDSDDDLDPETIAAEDRKTAFQQARLTTKAAGQEIVHSRAASAGTGRRGAAALSKRRASAGVSLSVTPPQNQSGQYLRGASSATSLGRSSALPIPRGPRHVSSANSMRVPSRSLSQSPSKSRPPAPSTVARDDDSDDAEFWSPHAMQTMTNSSLPAARFSDSAASASNRSRSARTKRLKEEKEQKSREVVNESQDSVNIDWGWSAAHHPSLFDNREKARSLSQS</sequence>
<feature type="compositionally biased region" description="Low complexity" evidence="1">
    <location>
        <begin position="1782"/>
        <end position="1794"/>
    </location>
</feature>
<evidence type="ECO:0000313" key="3">
    <source>
        <dbReference type="EMBL" id="KAE8256574.1"/>
    </source>
</evidence>
<feature type="compositionally biased region" description="Low complexity" evidence="1">
    <location>
        <begin position="1109"/>
        <end position="1124"/>
    </location>
</feature>
<dbReference type="Proteomes" id="UP000077671">
    <property type="component" value="Unassembled WGS sequence"/>
</dbReference>
<feature type="compositionally biased region" description="Acidic residues" evidence="1">
    <location>
        <begin position="793"/>
        <end position="802"/>
    </location>
</feature>
<feature type="region of interest" description="Disordered" evidence="1">
    <location>
        <begin position="236"/>
        <end position="270"/>
    </location>
</feature>
<dbReference type="Proteomes" id="UP000836402">
    <property type="component" value="Unassembled WGS sequence"/>
</dbReference>
<protein>
    <submittedName>
        <fullName evidence="3">Uncharacterized protein</fullName>
    </submittedName>
</protein>
<feature type="compositionally biased region" description="Basic and acidic residues" evidence="1">
    <location>
        <begin position="242"/>
        <end position="270"/>
    </location>
</feature>
<evidence type="ECO:0000313" key="2">
    <source>
        <dbReference type="EMBL" id="CAD6947131.1"/>
    </source>
</evidence>
<name>A0A177U2Z8_9BASI</name>
<feature type="compositionally biased region" description="Polar residues" evidence="1">
    <location>
        <begin position="59"/>
        <end position="73"/>
    </location>
</feature>
<evidence type="ECO:0000313" key="5">
    <source>
        <dbReference type="Proteomes" id="UP000836402"/>
    </source>
</evidence>
<accession>A0A177U2Z8</accession>
<gene>
    <name evidence="3" type="ORF">A4X03_0g5270</name>
    <name evidence="2" type="ORF">JKIAZH3_G2519</name>
</gene>